<comment type="cofactor">
    <cofactor evidence="2">
        <name>Zn(2+)</name>
        <dbReference type="ChEBI" id="CHEBI:29105"/>
    </cofactor>
</comment>
<proteinExistence type="inferred from homology"/>
<evidence type="ECO:0000256" key="3">
    <source>
        <dbReference type="ARBA" id="ARBA00003215"/>
    </source>
</evidence>
<comment type="similarity">
    <text evidence="4 12">Belongs to the purine nucleoside phosphorylase YfiH/LACC1 family.</text>
</comment>
<dbReference type="Proteomes" id="UP001165287">
    <property type="component" value="Unassembled WGS sequence"/>
</dbReference>
<name>A0ABS7UK50_9BACI</name>
<evidence type="ECO:0000256" key="4">
    <source>
        <dbReference type="ARBA" id="ARBA00007353"/>
    </source>
</evidence>
<keyword evidence="14" id="KW-1185">Reference proteome</keyword>
<organism evidence="13 14">
    <name type="scientific">Metabacillus rhizolycopersici</name>
    <dbReference type="NCBI Taxonomy" id="2875709"/>
    <lineage>
        <taxon>Bacteria</taxon>
        <taxon>Bacillati</taxon>
        <taxon>Bacillota</taxon>
        <taxon>Bacilli</taxon>
        <taxon>Bacillales</taxon>
        <taxon>Bacillaceae</taxon>
        <taxon>Metabacillus</taxon>
    </lineage>
</organism>
<comment type="caution">
    <text evidence="13">The sequence shown here is derived from an EMBL/GenBank/DDBJ whole genome shotgun (WGS) entry which is preliminary data.</text>
</comment>
<evidence type="ECO:0000256" key="7">
    <source>
        <dbReference type="ARBA" id="ARBA00022801"/>
    </source>
</evidence>
<evidence type="ECO:0000256" key="8">
    <source>
        <dbReference type="ARBA" id="ARBA00022833"/>
    </source>
</evidence>
<evidence type="ECO:0000256" key="1">
    <source>
        <dbReference type="ARBA" id="ARBA00000553"/>
    </source>
</evidence>
<comment type="function">
    <text evidence="3">Purine nucleoside enzyme that catalyzes the phosphorolysis of adenosine and inosine nucleosides, yielding D-ribose 1-phosphate and the respective free bases, adenine and hypoxanthine. Also catalyzes the phosphorolysis of S-methyl-5'-thioadenosine into adenine and S-methyl-5-thio-alpha-D-ribose 1-phosphate. Also has adenosine deaminase activity.</text>
</comment>
<dbReference type="InterPro" id="IPR038371">
    <property type="entry name" value="Cu_polyphenol_OxRdtase_sf"/>
</dbReference>
<evidence type="ECO:0000256" key="11">
    <source>
        <dbReference type="ARBA" id="ARBA00049893"/>
    </source>
</evidence>
<keyword evidence="6" id="KW-0479">Metal-binding</keyword>
<comment type="catalytic activity">
    <reaction evidence="10">
        <text>adenosine + phosphate = alpha-D-ribose 1-phosphate + adenine</text>
        <dbReference type="Rhea" id="RHEA:27642"/>
        <dbReference type="ChEBI" id="CHEBI:16335"/>
        <dbReference type="ChEBI" id="CHEBI:16708"/>
        <dbReference type="ChEBI" id="CHEBI:43474"/>
        <dbReference type="ChEBI" id="CHEBI:57720"/>
        <dbReference type="EC" id="2.4.2.1"/>
    </reaction>
    <physiologicalReaction direction="left-to-right" evidence="10">
        <dbReference type="Rhea" id="RHEA:27643"/>
    </physiologicalReaction>
</comment>
<sequence>MTVEPFKQKETTFLSLTHWEGLLKDLTVGFTTKNGGVSSEEFSTLNLGLHVHDQTQNVVNNREILARKSSFSIENWVFAEQIHSTHIEKVTHKERGKGLHSYDEGLSKSDGLYTNESGVMLALCFADCVPLYFIAPNESLIGVAHAGWKGTVNDIAGEMIGRWKNDEGVNPHDVKVTIGPAIGPCCYVVDQRVISSINKDAIKHYPLPYSTVSEGQYKLDLKSLNKYLLLNAGVKEENITISQHCTSCENDTFFSHRRDGGKTGRMLSFIGINKEA</sequence>
<evidence type="ECO:0000256" key="5">
    <source>
        <dbReference type="ARBA" id="ARBA00022679"/>
    </source>
</evidence>
<evidence type="ECO:0000256" key="10">
    <source>
        <dbReference type="ARBA" id="ARBA00048968"/>
    </source>
</evidence>
<protein>
    <recommendedName>
        <fullName evidence="12">Purine nucleoside phosphorylase</fullName>
    </recommendedName>
</protein>
<dbReference type="SUPFAM" id="SSF64438">
    <property type="entry name" value="CNF1/YfiH-like putative cysteine hydrolases"/>
    <property type="match status" value="1"/>
</dbReference>
<evidence type="ECO:0000256" key="2">
    <source>
        <dbReference type="ARBA" id="ARBA00001947"/>
    </source>
</evidence>
<dbReference type="RefSeq" id="WP_224135731.1">
    <property type="nucleotide sequence ID" value="NZ_JAIQUM010000001.1"/>
</dbReference>
<evidence type="ECO:0000313" key="13">
    <source>
        <dbReference type="EMBL" id="MBZ5748695.1"/>
    </source>
</evidence>
<accession>A0ABS7UK50</accession>
<dbReference type="Pfam" id="PF02578">
    <property type="entry name" value="Cu-oxidase_4"/>
    <property type="match status" value="1"/>
</dbReference>
<dbReference type="Gene3D" id="3.60.140.10">
    <property type="entry name" value="CNF1/YfiH-like putative cysteine hydrolases"/>
    <property type="match status" value="1"/>
</dbReference>
<comment type="catalytic activity">
    <reaction evidence="1">
        <text>inosine + phosphate = alpha-D-ribose 1-phosphate + hypoxanthine</text>
        <dbReference type="Rhea" id="RHEA:27646"/>
        <dbReference type="ChEBI" id="CHEBI:17368"/>
        <dbReference type="ChEBI" id="CHEBI:17596"/>
        <dbReference type="ChEBI" id="CHEBI:43474"/>
        <dbReference type="ChEBI" id="CHEBI:57720"/>
        <dbReference type="EC" id="2.4.2.1"/>
    </reaction>
    <physiologicalReaction direction="left-to-right" evidence="1">
        <dbReference type="Rhea" id="RHEA:27647"/>
    </physiologicalReaction>
</comment>
<evidence type="ECO:0000256" key="9">
    <source>
        <dbReference type="ARBA" id="ARBA00047989"/>
    </source>
</evidence>
<comment type="catalytic activity">
    <reaction evidence="9">
        <text>adenosine + H2O + H(+) = inosine + NH4(+)</text>
        <dbReference type="Rhea" id="RHEA:24408"/>
        <dbReference type="ChEBI" id="CHEBI:15377"/>
        <dbReference type="ChEBI" id="CHEBI:15378"/>
        <dbReference type="ChEBI" id="CHEBI:16335"/>
        <dbReference type="ChEBI" id="CHEBI:17596"/>
        <dbReference type="ChEBI" id="CHEBI:28938"/>
        <dbReference type="EC" id="3.5.4.4"/>
    </reaction>
    <physiologicalReaction direction="left-to-right" evidence="9">
        <dbReference type="Rhea" id="RHEA:24409"/>
    </physiologicalReaction>
</comment>
<dbReference type="PANTHER" id="PTHR30616">
    <property type="entry name" value="UNCHARACTERIZED PROTEIN YFIH"/>
    <property type="match status" value="1"/>
</dbReference>
<reference evidence="13" key="1">
    <citation type="submission" date="2024-05" db="EMBL/GenBank/DDBJ databases">
        <title>Metabacillus sp. nov., isolated from the rhizosphere soil of tomato plants.</title>
        <authorList>
            <person name="Ma R."/>
        </authorList>
    </citation>
    <scope>NUCLEOTIDE SEQUENCE</scope>
    <source>
        <strain evidence="13">DBTR6</strain>
    </source>
</reference>
<evidence type="ECO:0000313" key="14">
    <source>
        <dbReference type="Proteomes" id="UP001165287"/>
    </source>
</evidence>
<dbReference type="NCBIfam" id="TIGR00726">
    <property type="entry name" value="peptidoglycan editing factor PgeF"/>
    <property type="match status" value="1"/>
</dbReference>
<evidence type="ECO:0000256" key="12">
    <source>
        <dbReference type="RuleBase" id="RU361274"/>
    </source>
</evidence>
<comment type="catalytic activity">
    <reaction evidence="11">
        <text>S-methyl-5'-thioadenosine + phosphate = 5-(methylsulfanyl)-alpha-D-ribose 1-phosphate + adenine</text>
        <dbReference type="Rhea" id="RHEA:11852"/>
        <dbReference type="ChEBI" id="CHEBI:16708"/>
        <dbReference type="ChEBI" id="CHEBI:17509"/>
        <dbReference type="ChEBI" id="CHEBI:43474"/>
        <dbReference type="ChEBI" id="CHEBI:58533"/>
        <dbReference type="EC" id="2.4.2.28"/>
    </reaction>
    <physiologicalReaction direction="left-to-right" evidence="11">
        <dbReference type="Rhea" id="RHEA:11853"/>
    </physiologicalReaction>
</comment>
<dbReference type="PANTHER" id="PTHR30616:SF2">
    <property type="entry name" value="PURINE NUCLEOSIDE PHOSPHORYLASE LACC1"/>
    <property type="match status" value="1"/>
</dbReference>
<keyword evidence="5" id="KW-0808">Transferase</keyword>
<dbReference type="CDD" id="cd16833">
    <property type="entry name" value="YfiH"/>
    <property type="match status" value="1"/>
</dbReference>
<keyword evidence="8" id="KW-0862">Zinc</keyword>
<dbReference type="InterPro" id="IPR011324">
    <property type="entry name" value="Cytotoxic_necrot_fac-like_cat"/>
</dbReference>
<dbReference type="EMBL" id="JAIQUM010000001">
    <property type="protein sequence ID" value="MBZ5748695.1"/>
    <property type="molecule type" value="Genomic_DNA"/>
</dbReference>
<keyword evidence="7" id="KW-0378">Hydrolase</keyword>
<dbReference type="InterPro" id="IPR003730">
    <property type="entry name" value="Cu_polyphenol_OxRdtase"/>
</dbReference>
<gene>
    <name evidence="13" type="primary">pgeF</name>
    <name evidence="13" type="ORF">K9V48_00145</name>
</gene>
<evidence type="ECO:0000256" key="6">
    <source>
        <dbReference type="ARBA" id="ARBA00022723"/>
    </source>
</evidence>